<evidence type="ECO:0000313" key="2">
    <source>
        <dbReference type="Proteomes" id="UP001432401"/>
    </source>
</evidence>
<accession>A0ABV1ZS36</accession>
<evidence type="ECO:0000313" key="1">
    <source>
        <dbReference type="EMBL" id="MES0833859.1"/>
    </source>
</evidence>
<keyword evidence="2" id="KW-1185">Reference proteome</keyword>
<gene>
    <name evidence="1" type="ORF">ABUK86_08740</name>
</gene>
<protein>
    <submittedName>
        <fullName evidence="1">Uncharacterized protein</fullName>
    </submittedName>
</protein>
<organism evidence="1 2">
    <name type="scientific">Nocardiopsis tropica</name>
    <dbReference type="NCBI Taxonomy" id="109330"/>
    <lineage>
        <taxon>Bacteria</taxon>
        <taxon>Bacillati</taxon>
        <taxon>Actinomycetota</taxon>
        <taxon>Actinomycetes</taxon>
        <taxon>Streptosporangiales</taxon>
        <taxon>Nocardiopsidaceae</taxon>
        <taxon>Nocardiopsis</taxon>
    </lineage>
</organism>
<dbReference type="EMBL" id="JBEQNB010000004">
    <property type="protein sequence ID" value="MES0833859.1"/>
    <property type="molecule type" value="Genomic_DNA"/>
</dbReference>
<dbReference type="Proteomes" id="UP001432401">
    <property type="component" value="Unassembled WGS sequence"/>
</dbReference>
<comment type="caution">
    <text evidence="1">The sequence shown here is derived from an EMBL/GenBank/DDBJ whole genome shotgun (WGS) entry which is preliminary data.</text>
</comment>
<reference evidence="1 2" key="1">
    <citation type="submission" date="2024-06" db="EMBL/GenBank/DDBJ databases">
        <authorList>
            <person name="Bataeva Y.V."/>
            <person name="Grigorian L.N."/>
            <person name="Solomentsev V.I."/>
        </authorList>
    </citation>
    <scope>NUCLEOTIDE SEQUENCE [LARGE SCALE GENOMIC DNA]</scope>
    <source>
        <strain evidence="2">SCPM-O-B-12605 (RCAM04882)</strain>
    </source>
</reference>
<name>A0ABV1ZS36_9ACTN</name>
<proteinExistence type="predicted"/>
<dbReference type="RefSeq" id="WP_344185304.1">
    <property type="nucleotide sequence ID" value="NZ_JBEQNA010000005.1"/>
</dbReference>
<sequence length="133" mass="12162">MVAPVVVALGGAALRAGAQRLGGAVASRGGAWLAGRGGWKGLMKGAAKGAGAFSLGALKFGAKAGVQGLGALGGLAMGAASGVMGAAGAAVGGATGLLSALAGAFETAGSGQSYGMSGPMLRGKGRGATPLHA</sequence>